<dbReference type="GO" id="GO:0046872">
    <property type="term" value="F:metal ion binding"/>
    <property type="evidence" value="ECO:0007669"/>
    <property type="project" value="UniProtKB-KW"/>
</dbReference>
<dbReference type="Gene3D" id="3.60.130.10">
    <property type="entry name" value="Clavaminate synthase-like"/>
    <property type="match status" value="1"/>
</dbReference>
<proteinExistence type="inferred from homology"/>
<feature type="domain" description="TauD/TfdA-like" evidence="6">
    <location>
        <begin position="111"/>
        <end position="374"/>
    </location>
</feature>
<dbReference type="EMBL" id="VLTJ01000039">
    <property type="protein sequence ID" value="TSH90728.1"/>
    <property type="molecule type" value="Genomic_DNA"/>
</dbReference>
<evidence type="ECO:0000313" key="7">
    <source>
        <dbReference type="EMBL" id="TSH90728.1"/>
    </source>
</evidence>
<accession>A0A556ACW8</accession>
<dbReference type="Proteomes" id="UP000318405">
    <property type="component" value="Unassembled WGS sequence"/>
</dbReference>
<keyword evidence="5" id="KW-0408">Iron</keyword>
<dbReference type="SUPFAM" id="SSF51197">
    <property type="entry name" value="Clavaminate synthase-like"/>
    <property type="match status" value="1"/>
</dbReference>
<evidence type="ECO:0000259" key="6">
    <source>
        <dbReference type="Pfam" id="PF02668"/>
    </source>
</evidence>
<evidence type="ECO:0000313" key="8">
    <source>
        <dbReference type="Proteomes" id="UP000318405"/>
    </source>
</evidence>
<gene>
    <name evidence="7" type="ORF">FOZ76_23385</name>
</gene>
<dbReference type="InterPro" id="IPR003819">
    <property type="entry name" value="TauD/TfdA-like"/>
</dbReference>
<dbReference type="AlphaFoldDB" id="A0A556ACW8"/>
<keyword evidence="8" id="KW-1185">Reference proteome</keyword>
<evidence type="ECO:0000256" key="2">
    <source>
        <dbReference type="ARBA" id="ARBA00022723"/>
    </source>
</evidence>
<dbReference type="PANTHER" id="PTHR30468:SF1">
    <property type="entry name" value="ALPHA-KETOGLUTARATE-DEPENDENT SULFONATE DIOXYGENASE"/>
    <property type="match status" value="1"/>
</dbReference>
<protein>
    <submittedName>
        <fullName evidence="7">Taurine catabolism dioxygenase TauD</fullName>
    </submittedName>
</protein>
<keyword evidence="4" id="KW-0560">Oxidoreductase</keyword>
<dbReference type="OrthoDB" id="8893262at2"/>
<dbReference type="PANTHER" id="PTHR30468">
    <property type="entry name" value="ALPHA-KETOGLUTARATE-DEPENDENT SULFONATE DIOXYGENASE"/>
    <property type="match status" value="1"/>
</dbReference>
<dbReference type="GO" id="GO:0016706">
    <property type="term" value="F:2-oxoglutarate-dependent dioxygenase activity"/>
    <property type="evidence" value="ECO:0007669"/>
    <property type="project" value="TreeGrafter"/>
</dbReference>
<comment type="caution">
    <text evidence="7">The sequence shown here is derived from an EMBL/GenBank/DDBJ whole genome shotgun (WGS) entry which is preliminary data.</text>
</comment>
<dbReference type="InterPro" id="IPR051323">
    <property type="entry name" value="AtsK-like"/>
</dbReference>
<dbReference type="Pfam" id="PF02668">
    <property type="entry name" value="TauD"/>
    <property type="match status" value="1"/>
</dbReference>
<keyword evidence="3 7" id="KW-0223">Dioxygenase</keyword>
<dbReference type="InterPro" id="IPR042098">
    <property type="entry name" value="TauD-like_sf"/>
</dbReference>
<evidence type="ECO:0000256" key="3">
    <source>
        <dbReference type="ARBA" id="ARBA00022964"/>
    </source>
</evidence>
<name>A0A556ACW8_9BURK</name>
<sequence>MPRKIRAGAAARLICGPLQGAKPTSPPYASCDSVYCGLAVRRYVDTNKQIIRSSFRSAGQRRRLTLSPTSTAMSANLQHLHRPADTETHQPRVLGPESFRYEPEFFQDIRITPYSPAVGGIVEGFAIPASGEVPEVVQRHLYRSLLKYGFLSFAPGSIAPGGFERFAHLFGSPRFAGNPQAPRAGGETNAIDSARKKTRTNYIWHIDQAYRERPQKFTALYAHKAPGFGGGTVFSNATAAYRLIDPKFADYLDTLTIIHNGDQMGLLSMSYPDPERLIEARLQAPPLEVPLVRVHPETGDKQLFACELYAQRVLGVPRLVSDSLLNIVFEFLRSPEVCTEYRWQEGAALIWDNRIVQHRGVFNYGGQHRLLQRAVID</sequence>
<comment type="similarity">
    <text evidence="1">Belongs to the TfdA dioxygenase family.</text>
</comment>
<evidence type="ECO:0000256" key="1">
    <source>
        <dbReference type="ARBA" id="ARBA00005896"/>
    </source>
</evidence>
<reference evidence="7 8" key="1">
    <citation type="submission" date="2019-07" db="EMBL/GenBank/DDBJ databases">
        <title>Qingshengfaniella alkalisoli gen. nov., sp. nov., isolated from saline soil.</title>
        <authorList>
            <person name="Xu L."/>
            <person name="Huang X.-X."/>
            <person name="Sun J.-Q."/>
        </authorList>
    </citation>
    <scope>NUCLEOTIDE SEQUENCE [LARGE SCALE GENOMIC DNA]</scope>
    <source>
        <strain evidence="7 8">DSM 27279</strain>
    </source>
</reference>
<evidence type="ECO:0000256" key="5">
    <source>
        <dbReference type="ARBA" id="ARBA00023004"/>
    </source>
</evidence>
<keyword evidence="2" id="KW-0479">Metal-binding</keyword>
<organism evidence="7 8">
    <name type="scientific">Verticiella sediminum</name>
    <dbReference type="NCBI Taxonomy" id="1247510"/>
    <lineage>
        <taxon>Bacteria</taxon>
        <taxon>Pseudomonadati</taxon>
        <taxon>Pseudomonadota</taxon>
        <taxon>Betaproteobacteria</taxon>
        <taxon>Burkholderiales</taxon>
        <taxon>Alcaligenaceae</taxon>
        <taxon>Verticiella</taxon>
    </lineage>
</organism>
<evidence type="ECO:0000256" key="4">
    <source>
        <dbReference type="ARBA" id="ARBA00023002"/>
    </source>
</evidence>
<dbReference type="GO" id="GO:0005737">
    <property type="term" value="C:cytoplasm"/>
    <property type="evidence" value="ECO:0007669"/>
    <property type="project" value="TreeGrafter"/>
</dbReference>